<name>A0A239TI94_9FIRM</name>
<gene>
    <name evidence="9" type="primary">yijE_1</name>
    <name evidence="9" type="ORF">SAMEA4364220_00754</name>
</gene>
<keyword evidence="10" id="KW-1185">Reference proteome</keyword>
<evidence type="ECO:0000259" key="8">
    <source>
        <dbReference type="Pfam" id="PF00892"/>
    </source>
</evidence>
<feature type="transmembrane region" description="Helical" evidence="7">
    <location>
        <begin position="40"/>
        <end position="59"/>
    </location>
</feature>
<feature type="domain" description="EamA" evidence="8">
    <location>
        <begin position="14"/>
        <end position="144"/>
    </location>
</feature>
<feature type="transmembrane region" description="Helical" evidence="7">
    <location>
        <begin position="190"/>
        <end position="210"/>
    </location>
</feature>
<sequence length="296" mass="33403">MRKFEYIRKYFLEISMLVVVLIWSSNNSVIKIGISEIGTFTYNALRLSIASILCWLWLYKTHTYKKMPWHDLKALILLSLCGFCFTQICLTYGLSKTTAGNASLASAIMPLAVVLLNRIFKKIPLSKMMTIGIILSFSGVLSIIFSSNKEISFSNYHLIGTLIVVFGQFSNAYYTIYAKDLLNNYSSCQIVSYLISISAVVFFILAIPEMRTIDFSSLSNSAWISVFYSGIFALWLCNIIWVYAVGQIGSTRTALYQYLLPVCSLWFAYILLDETLVTGQIIGTILILIGLIISRK</sequence>
<dbReference type="AlphaFoldDB" id="A0A239TI94"/>
<feature type="transmembrane region" description="Helical" evidence="7">
    <location>
        <begin position="158"/>
        <end position="178"/>
    </location>
</feature>
<feature type="transmembrane region" description="Helical" evidence="7">
    <location>
        <begin position="99"/>
        <end position="116"/>
    </location>
</feature>
<dbReference type="SUPFAM" id="SSF103481">
    <property type="entry name" value="Multidrug resistance efflux transporter EmrE"/>
    <property type="match status" value="2"/>
</dbReference>
<evidence type="ECO:0000313" key="10">
    <source>
        <dbReference type="Proteomes" id="UP000215383"/>
    </source>
</evidence>
<dbReference type="EMBL" id="LT906446">
    <property type="protein sequence ID" value="SNU97430.1"/>
    <property type="molecule type" value="Genomic_DNA"/>
</dbReference>
<feature type="domain" description="EamA" evidence="8">
    <location>
        <begin position="159"/>
        <end position="293"/>
    </location>
</feature>
<proteinExistence type="inferred from homology"/>
<dbReference type="InterPro" id="IPR050638">
    <property type="entry name" value="AA-Vitamin_Transporters"/>
</dbReference>
<feature type="transmembrane region" description="Helical" evidence="7">
    <location>
        <begin position="255"/>
        <end position="271"/>
    </location>
</feature>
<keyword evidence="4 7" id="KW-0812">Transmembrane</keyword>
<dbReference type="InterPro" id="IPR037185">
    <property type="entry name" value="EmrE-like"/>
</dbReference>
<evidence type="ECO:0000313" key="9">
    <source>
        <dbReference type="EMBL" id="SNU97430.1"/>
    </source>
</evidence>
<feature type="transmembrane region" description="Helical" evidence="7">
    <location>
        <begin position="277"/>
        <end position="294"/>
    </location>
</feature>
<dbReference type="InterPro" id="IPR000620">
    <property type="entry name" value="EamA_dom"/>
</dbReference>
<keyword evidence="6 7" id="KW-0472">Membrane</keyword>
<comment type="similarity">
    <text evidence="2">Belongs to the EamA transporter family.</text>
</comment>
<dbReference type="Pfam" id="PF00892">
    <property type="entry name" value="EamA"/>
    <property type="match status" value="2"/>
</dbReference>
<protein>
    <submittedName>
        <fullName evidence="9">Uncharacterized inner membrane transporter yiJE</fullName>
    </submittedName>
</protein>
<evidence type="ECO:0000256" key="2">
    <source>
        <dbReference type="ARBA" id="ARBA00007362"/>
    </source>
</evidence>
<dbReference type="Proteomes" id="UP000215383">
    <property type="component" value="Chromosome 1"/>
</dbReference>
<feature type="transmembrane region" description="Helical" evidence="7">
    <location>
        <begin position="222"/>
        <end position="243"/>
    </location>
</feature>
<evidence type="ECO:0000256" key="4">
    <source>
        <dbReference type="ARBA" id="ARBA00022692"/>
    </source>
</evidence>
<dbReference type="eggNOG" id="COG0697">
    <property type="taxonomic scope" value="Bacteria"/>
</dbReference>
<comment type="subcellular location">
    <subcellularLocation>
        <location evidence="1">Cell membrane</location>
        <topology evidence="1">Multi-pass membrane protein</topology>
    </subcellularLocation>
</comment>
<organism evidence="9 10">
    <name type="scientific">Megamonas hypermegale</name>
    <dbReference type="NCBI Taxonomy" id="158847"/>
    <lineage>
        <taxon>Bacteria</taxon>
        <taxon>Bacillati</taxon>
        <taxon>Bacillota</taxon>
        <taxon>Negativicutes</taxon>
        <taxon>Selenomonadales</taxon>
        <taxon>Selenomonadaceae</taxon>
        <taxon>Megamonas</taxon>
    </lineage>
</organism>
<evidence type="ECO:0000256" key="1">
    <source>
        <dbReference type="ARBA" id="ARBA00004651"/>
    </source>
</evidence>
<evidence type="ECO:0000256" key="7">
    <source>
        <dbReference type="SAM" id="Phobius"/>
    </source>
</evidence>
<feature type="transmembrane region" description="Helical" evidence="7">
    <location>
        <begin position="128"/>
        <end position="146"/>
    </location>
</feature>
<dbReference type="PANTHER" id="PTHR32322">
    <property type="entry name" value="INNER MEMBRANE TRANSPORTER"/>
    <property type="match status" value="1"/>
</dbReference>
<keyword evidence="3" id="KW-1003">Cell membrane</keyword>
<feature type="transmembrane region" description="Helical" evidence="7">
    <location>
        <begin position="71"/>
        <end position="93"/>
    </location>
</feature>
<feature type="transmembrane region" description="Helical" evidence="7">
    <location>
        <begin position="12"/>
        <end position="34"/>
    </location>
</feature>
<evidence type="ECO:0000256" key="3">
    <source>
        <dbReference type="ARBA" id="ARBA00022475"/>
    </source>
</evidence>
<dbReference type="GeneID" id="78506779"/>
<dbReference type="GO" id="GO:0005886">
    <property type="term" value="C:plasma membrane"/>
    <property type="evidence" value="ECO:0007669"/>
    <property type="project" value="UniProtKB-SubCell"/>
</dbReference>
<evidence type="ECO:0000256" key="6">
    <source>
        <dbReference type="ARBA" id="ARBA00023136"/>
    </source>
</evidence>
<evidence type="ECO:0000256" key="5">
    <source>
        <dbReference type="ARBA" id="ARBA00022989"/>
    </source>
</evidence>
<keyword evidence="5 7" id="KW-1133">Transmembrane helix</keyword>
<dbReference type="RefSeq" id="WP_027889606.1">
    <property type="nucleotide sequence ID" value="NZ_LT906446.1"/>
</dbReference>
<accession>A0A239TI94</accession>
<dbReference type="PANTHER" id="PTHR32322:SF18">
    <property type="entry name" value="S-ADENOSYLMETHIONINE_S-ADENOSYLHOMOCYSTEINE TRANSPORTER"/>
    <property type="match status" value="1"/>
</dbReference>
<reference evidence="9 10" key="1">
    <citation type="submission" date="2017-06" db="EMBL/GenBank/DDBJ databases">
        <authorList>
            <consortium name="Pathogen Informatics"/>
        </authorList>
    </citation>
    <scope>NUCLEOTIDE SEQUENCE [LARGE SCALE GENOMIC DNA]</scope>
    <source>
        <strain evidence="9 10">NCTC10570</strain>
    </source>
</reference>